<keyword evidence="1" id="KW-0863">Zinc-finger</keyword>
<keyword evidence="1" id="KW-0862">Zinc</keyword>
<organism evidence="5">
    <name type="scientific">Erythrolobus australicus</name>
    <dbReference type="NCBI Taxonomy" id="1077150"/>
    <lineage>
        <taxon>Eukaryota</taxon>
        <taxon>Rhodophyta</taxon>
        <taxon>Bangiophyceae</taxon>
        <taxon>Porphyridiales</taxon>
        <taxon>Porphyridiaceae</taxon>
        <taxon>Erythrolobus</taxon>
    </lineage>
</organism>
<dbReference type="EMBL" id="HBGI01002994">
    <property type="protein sequence ID" value="CAD9240216.1"/>
    <property type="molecule type" value="Transcribed_RNA"/>
</dbReference>
<keyword evidence="1" id="KW-0479">Metal-binding</keyword>
<feature type="compositionally biased region" description="Polar residues" evidence="2">
    <location>
        <begin position="197"/>
        <end position="209"/>
    </location>
</feature>
<dbReference type="SUPFAM" id="SSF57850">
    <property type="entry name" value="RING/U-box"/>
    <property type="match status" value="1"/>
</dbReference>
<dbReference type="InterPro" id="IPR013083">
    <property type="entry name" value="Znf_RING/FYVE/PHD"/>
</dbReference>
<keyword evidence="3" id="KW-0472">Membrane</keyword>
<dbReference type="SMART" id="SM00184">
    <property type="entry name" value="RING"/>
    <property type="match status" value="1"/>
</dbReference>
<gene>
    <name evidence="5" type="ORF">EAUS1353_LOCUS1954</name>
</gene>
<protein>
    <recommendedName>
        <fullName evidence="4">RING-type domain-containing protein</fullName>
    </recommendedName>
</protein>
<feature type="region of interest" description="Disordered" evidence="2">
    <location>
        <begin position="194"/>
        <end position="217"/>
    </location>
</feature>
<accession>A0A7S1XH71</accession>
<dbReference type="PROSITE" id="PS50089">
    <property type="entry name" value="ZF_RING_2"/>
    <property type="match status" value="1"/>
</dbReference>
<evidence type="ECO:0000256" key="3">
    <source>
        <dbReference type="SAM" id="Phobius"/>
    </source>
</evidence>
<evidence type="ECO:0000313" key="5">
    <source>
        <dbReference type="EMBL" id="CAD9240216.1"/>
    </source>
</evidence>
<dbReference type="PANTHER" id="PTHR22765">
    <property type="entry name" value="RING FINGER AND PROTEASE ASSOCIATED DOMAIN-CONTAINING"/>
    <property type="match status" value="1"/>
</dbReference>
<proteinExistence type="predicted"/>
<feature type="transmembrane region" description="Helical" evidence="3">
    <location>
        <begin position="160"/>
        <end position="186"/>
    </location>
</feature>
<evidence type="ECO:0000256" key="2">
    <source>
        <dbReference type="SAM" id="MobiDB-lite"/>
    </source>
</evidence>
<dbReference type="GO" id="GO:0008270">
    <property type="term" value="F:zinc ion binding"/>
    <property type="evidence" value="ECO:0007669"/>
    <property type="project" value="UniProtKB-KW"/>
</dbReference>
<name>A0A7S1XH71_9RHOD</name>
<sequence length="322" mass="34984">MVVLGVVQVLVVFASLGVAGLAVSWTVRSWVTLNEQDYDGWVESRCEVVGSKVAEDPSPRPPEDSRTFRSEILVNSSYYELWGQPPTNISRPALSVTAFRTGNASEYEYSREGAAAFNDAFQQGGRYRCWFDEALPTRVKLTSDPEGTLSASESALTRGAIVSTALSVLTGLCAALAIGIMVLIAYSRSRHARSRSEPSTGVQPNQTRANFDDENPLLPTTVVPAGEERVAQLHAQRECCSVCLDPLGWRYSHDVSSTGSAGANQHGAVIQLPCAHNFHELCVLAWYARGNTLCPVCKQTFVPRSASDLANCAVDTRRDVVR</sequence>
<dbReference type="GO" id="GO:0061630">
    <property type="term" value="F:ubiquitin protein ligase activity"/>
    <property type="evidence" value="ECO:0007669"/>
    <property type="project" value="TreeGrafter"/>
</dbReference>
<feature type="domain" description="RING-type" evidence="4">
    <location>
        <begin position="240"/>
        <end position="298"/>
    </location>
</feature>
<evidence type="ECO:0000256" key="1">
    <source>
        <dbReference type="PROSITE-ProRule" id="PRU00175"/>
    </source>
</evidence>
<reference evidence="5" key="1">
    <citation type="submission" date="2021-01" db="EMBL/GenBank/DDBJ databases">
        <authorList>
            <person name="Corre E."/>
            <person name="Pelletier E."/>
            <person name="Niang G."/>
            <person name="Scheremetjew M."/>
            <person name="Finn R."/>
            <person name="Kale V."/>
            <person name="Holt S."/>
            <person name="Cochrane G."/>
            <person name="Meng A."/>
            <person name="Brown T."/>
            <person name="Cohen L."/>
        </authorList>
    </citation>
    <scope>NUCLEOTIDE SEQUENCE</scope>
    <source>
        <strain evidence="5">CCMP3124</strain>
    </source>
</reference>
<dbReference type="InterPro" id="IPR001841">
    <property type="entry name" value="Znf_RING"/>
</dbReference>
<keyword evidence="3" id="KW-0812">Transmembrane</keyword>
<keyword evidence="3" id="KW-1133">Transmembrane helix</keyword>
<dbReference type="InterPro" id="IPR051826">
    <property type="entry name" value="E3_ubiquitin-ligase_domain"/>
</dbReference>
<dbReference type="GO" id="GO:0006511">
    <property type="term" value="P:ubiquitin-dependent protein catabolic process"/>
    <property type="evidence" value="ECO:0007669"/>
    <property type="project" value="TreeGrafter"/>
</dbReference>
<dbReference type="Pfam" id="PF13639">
    <property type="entry name" value="zf-RING_2"/>
    <property type="match status" value="1"/>
</dbReference>
<dbReference type="Gene3D" id="3.30.40.10">
    <property type="entry name" value="Zinc/RING finger domain, C3HC4 (zinc finger)"/>
    <property type="match status" value="1"/>
</dbReference>
<evidence type="ECO:0000259" key="4">
    <source>
        <dbReference type="PROSITE" id="PS50089"/>
    </source>
</evidence>
<dbReference type="AlphaFoldDB" id="A0A7S1XH71"/>